<dbReference type="EMBL" id="CAJNJA010091102">
    <property type="protein sequence ID" value="CAE7940349.1"/>
    <property type="molecule type" value="Genomic_DNA"/>
</dbReference>
<protein>
    <submittedName>
        <fullName evidence="1">K02A2.6 protein</fullName>
    </submittedName>
</protein>
<name>A0A813C986_9DINO</name>
<organism evidence="1 2">
    <name type="scientific">Symbiodinium necroappetens</name>
    <dbReference type="NCBI Taxonomy" id="1628268"/>
    <lineage>
        <taxon>Eukaryota</taxon>
        <taxon>Sar</taxon>
        <taxon>Alveolata</taxon>
        <taxon>Dinophyceae</taxon>
        <taxon>Suessiales</taxon>
        <taxon>Symbiodiniaceae</taxon>
        <taxon>Symbiodinium</taxon>
    </lineage>
</organism>
<evidence type="ECO:0000313" key="1">
    <source>
        <dbReference type="EMBL" id="CAE7940349.1"/>
    </source>
</evidence>
<reference evidence="1" key="1">
    <citation type="submission" date="2021-02" db="EMBL/GenBank/DDBJ databases">
        <authorList>
            <person name="Dougan E. K."/>
            <person name="Rhodes N."/>
            <person name="Thang M."/>
            <person name="Chan C."/>
        </authorList>
    </citation>
    <scope>NUCLEOTIDE SEQUENCE</scope>
</reference>
<gene>
    <name evidence="1" type="primary">K02A2.6</name>
    <name evidence="1" type="ORF">SNEC2469_LOCUS33855</name>
</gene>
<keyword evidence="2" id="KW-1185">Reference proteome</keyword>
<comment type="caution">
    <text evidence="1">The sequence shown here is derived from an EMBL/GenBank/DDBJ whole genome shotgun (WGS) entry which is preliminary data.</text>
</comment>
<accession>A0A813C986</accession>
<proteinExistence type="predicted"/>
<dbReference type="OrthoDB" id="447349at2759"/>
<dbReference type="AlphaFoldDB" id="A0A813C986"/>
<dbReference type="Proteomes" id="UP000601435">
    <property type="component" value="Unassembled WGS sequence"/>
</dbReference>
<sequence>MVFQPIKFEEAGLVVVTDSSLGTVTREGSAEAPPLEKVYSQACYFVLLADRELLAGRPGKFNVLDTRSHRLSRVCRSSYAAETLGAEEAFDVGQLCRGFVAAAKGLPLDGKHAIDRSINSIPLTVVVDAKDTYDKASSDTSSFGSQKSLAFTVAWLRAVLRRPNTSLRWTATANMFCDAGTKHMDVTHLQETLHRGEWCITYSPNFVKQVSKGKKVAKAPPVTTIDLPGLPLSGDDPMLGFLMKFAEMRGWHNHKDMGINIAHSAKSFRTPEPRFSSAVYPLRTTFGRFERPTGEVCWRVLERNNRYLEEANQHQLLDQPAPVLVTCFAQEARGPNREGNLE</sequence>
<evidence type="ECO:0000313" key="2">
    <source>
        <dbReference type="Proteomes" id="UP000601435"/>
    </source>
</evidence>